<evidence type="ECO:0000256" key="7">
    <source>
        <dbReference type="HAMAP-Rule" id="MF_00108"/>
    </source>
</evidence>
<evidence type="ECO:0000256" key="4">
    <source>
        <dbReference type="ARBA" id="ARBA00022679"/>
    </source>
</evidence>
<dbReference type="InterPro" id="IPR029044">
    <property type="entry name" value="Nucleotide-diphossugar_trans"/>
</dbReference>
<gene>
    <name evidence="7 8" type="primary">ispD</name>
    <name evidence="8" type="ORF">CPPEL_01675</name>
</gene>
<dbReference type="FunFam" id="3.90.550.10:FF:000003">
    <property type="entry name" value="2-C-methyl-D-erythritol 4-phosphate cytidylyltransferase"/>
    <property type="match status" value="1"/>
</dbReference>
<comment type="similarity">
    <text evidence="3 7">Belongs to the IspD/TarI cytidylyltransferase family. IspD subfamily.</text>
</comment>
<dbReference type="KEGG" id="cpso:CPPEL_01675"/>
<dbReference type="InterPro" id="IPR001228">
    <property type="entry name" value="IspD"/>
</dbReference>
<dbReference type="GO" id="GO:0050518">
    <property type="term" value="F:2-C-methyl-D-erythritol 4-phosphate cytidylyltransferase activity"/>
    <property type="evidence" value="ECO:0007669"/>
    <property type="project" value="UniProtKB-UniRule"/>
</dbReference>
<dbReference type="RefSeq" id="WP_123959515.1">
    <property type="nucleotide sequence ID" value="NZ_CP033898.1"/>
</dbReference>
<keyword evidence="5 7" id="KW-0548">Nucleotidyltransferase</keyword>
<feature type="site" description="Transition state stabilizer" evidence="7">
    <location>
        <position position="17"/>
    </location>
</feature>
<comment type="pathway">
    <text evidence="2 7">Isoprenoid biosynthesis; isopentenyl diphosphate biosynthesis via DXP pathway; isopentenyl diphosphate from 1-deoxy-D-xylulose 5-phosphate: step 2/6.</text>
</comment>
<dbReference type="PANTHER" id="PTHR32125:SF4">
    <property type="entry name" value="2-C-METHYL-D-ERYTHRITOL 4-PHOSPHATE CYTIDYLYLTRANSFERASE, CHLOROPLASTIC"/>
    <property type="match status" value="1"/>
</dbReference>
<organism evidence="8 9">
    <name type="scientific">Corynebacterium pseudopelargi</name>
    <dbReference type="NCBI Taxonomy" id="2080757"/>
    <lineage>
        <taxon>Bacteria</taxon>
        <taxon>Bacillati</taxon>
        <taxon>Actinomycetota</taxon>
        <taxon>Actinomycetes</taxon>
        <taxon>Mycobacteriales</taxon>
        <taxon>Corynebacteriaceae</taxon>
        <taxon>Corynebacterium</taxon>
    </lineage>
</organism>
<comment type="catalytic activity">
    <reaction evidence="1 7">
        <text>2-C-methyl-D-erythritol 4-phosphate + CTP + H(+) = 4-CDP-2-C-methyl-D-erythritol + diphosphate</text>
        <dbReference type="Rhea" id="RHEA:13429"/>
        <dbReference type="ChEBI" id="CHEBI:15378"/>
        <dbReference type="ChEBI" id="CHEBI:33019"/>
        <dbReference type="ChEBI" id="CHEBI:37563"/>
        <dbReference type="ChEBI" id="CHEBI:57823"/>
        <dbReference type="ChEBI" id="CHEBI:58262"/>
        <dbReference type="EC" id="2.7.7.60"/>
    </reaction>
</comment>
<accession>A0A3G6ISA7</accession>
<dbReference type="CDD" id="cd02516">
    <property type="entry name" value="CDP-ME_synthetase"/>
    <property type="match status" value="1"/>
</dbReference>
<dbReference type="OrthoDB" id="9802561at2"/>
<dbReference type="Proteomes" id="UP000271426">
    <property type="component" value="Chromosome"/>
</dbReference>
<feature type="site" description="Positions MEP for the nucleophilic attack" evidence="7">
    <location>
        <position position="159"/>
    </location>
</feature>
<name>A0A3G6ISA7_9CORY</name>
<feature type="site" description="Transition state stabilizer" evidence="7">
    <location>
        <position position="24"/>
    </location>
</feature>
<dbReference type="Gene3D" id="3.90.550.10">
    <property type="entry name" value="Spore Coat Polysaccharide Biosynthesis Protein SpsA, Chain A"/>
    <property type="match status" value="1"/>
</dbReference>
<proteinExistence type="inferred from homology"/>
<evidence type="ECO:0000256" key="1">
    <source>
        <dbReference type="ARBA" id="ARBA00001282"/>
    </source>
</evidence>
<dbReference type="HAMAP" id="MF_00108">
    <property type="entry name" value="IspD"/>
    <property type="match status" value="1"/>
</dbReference>
<dbReference type="PROSITE" id="PS01295">
    <property type="entry name" value="ISPD"/>
    <property type="match status" value="1"/>
</dbReference>
<dbReference type="Pfam" id="PF01128">
    <property type="entry name" value="IspD"/>
    <property type="match status" value="1"/>
</dbReference>
<evidence type="ECO:0000313" key="9">
    <source>
        <dbReference type="Proteomes" id="UP000271426"/>
    </source>
</evidence>
<evidence type="ECO:0000256" key="2">
    <source>
        <dbReference type="ARBA" id="ARBA00004787"/>
    </source>
</evidence>
<dbReference type="EMBL" id="CP033898">
    <property type="protein sequence ID" value="AZA08482.1"/>
    <property type="molecule type" value="Genomic_DNA"/>
</dbReference>
<evidence type="ECO:0000256" key="5">
    <source>
        <dbReference type="ARBA" id="ARBA00022695"/>
    </source>
</evidence>
<dbReference type="AlphaFoldDB" id="A0A3G6ISA7"/>
<evidence type="ECO:0000256" key="6">
    <source>
        <dbReference type="ARBA" id="ARBA00023229"/>
    </source>
</evidence>
<dbReference type="NCBIfam" id="TIGR00453">
    <property type="entry name" value="ispD"/>
    <property type="match status" value="1"/>
</dbReference>
<dbReference type="InterPro" id="IPR050088">
    <property type="entry name" value="IspD/TarI_cytidylyltransf_bact"/>
</dbReference>
<dbReference type="GO" id="GO:0019288">
    <property type="term" value="P:isopentenyl diphosphate biosynthetic process, methylerythritol 4-phosphate pathway"/>
    <property type="evidence" value="ECO:0007669"/>
    <property type="project" value="UniProtKB-UniRule"/>
</dbReference>
<keyword evidence="6 7" id="KW-0414">Isoprene biosynthesis</keyword>
<feature type="site" description="Positions MEP for the nucleophilic attack" evidence="7">
    <location>
        <position position="217"/>
    </location>
</feature>
<dbReference type="PANTHER" id="PTHR32125">
    <property type="entry name" value="2-C-METHYL-D-ERYTHRITOL 4-PHOSPHATE CYTIDYLYLTRANSFERASE, CHLOROPLASTIC"/>
    <property type="match status" value="1"/>
</dbReference>
<dbReference type="UniPathway" id="UPA00056">
    <property type="reaction ID" value="UER00093"/>
</dbReference>
<dbReference type="SUPFAM" id="SSF53448">
    <property type="entry name" value="Nucleotide-diphospho-sugar transferases"/>
    <property type="match status" value="1"/>
</dbReference>
<dbReference type="InterPro" id="IPR034683">
    <property type="entry name" value="IspD/TarI"/>
</dbReference>
<evidence type="ECO:0000313" key="8">
    <source>
        <dbReference type="EMBL" id="AZA08482.1"/>
    </source>
</evidence>
<dbReference type="InterPro" id="IPR018294">
    <property type="entry name" value="ISPD_synthase_CS"/>
</dbReference>
<evidence type="ECO:0000256" key="3">
    <source>
        <dbReference type="ARBA" id="ARBA00009789"/>
    </source>
</evidence>
<reference evidence="8 9" key="1">
    <citation type="submission" date="2018-11" db="EMBL/GenBank/DDBJ databases">
        <authorList>
            <person name="Kleinhagauer T."/>
            <person name="Glaeser S.P."/>
            <person name="Spergser J."/>
            <person name="Ruckert C."/>
            <person name="Kaempfer P."/>
            <person name="Busse H.-J."/>
        </authorList>
    </citation>
    <scope>NUCLEOTIDE SEQUENCE [LARGE SCALE GENOMIC DNA]</scope>
    <source>
        <strain evidence="8 9">812CH</strain>
    </source>
</reference>
<protein>
    <recommendedName>
        <fullName evidence="7">2-C-methyl-D-erythritol 4-phosphate cytidylyltransferase</fullName>
        <ecNumber evidence="7">2.7.7.60</ecNumber>
    </recommendedName>
    <alternativeName>
        <fullName evidence="7">4-diphosphocytidyl-2C-methyl-D-erythritol synthase</fullName>
    </alternativeName>
    <alternativeName>
        <fullName evidence="7">MEP cytidylyltransferase</fullName>
        <shortName evidence="7">MCT</shortName>
    </alternativeName>
</protein>
<sequence length="244" mass="26174">MARPVTAIIAAAGVGKRLGADMPKAYVELHGRSLLERSIQAMIRSEIVDQILVVISPAMRAHAQSLLHKAGLDRAEVPIELVDGGAERFDSVWCGLQAIAQEQGVVLIHDAARALTPPGMIARVSAAVLEGNAAVIPVLPVSDTIKQVEGQFVLNTPQRSSLMAVQTPQGFDLEALRNANRRYFDSPSDFQPTDDASLMEWAGYPVRCVQGDPMAFKVTTPMDFALATVVSAQAESTEFEVPGD</sequence>
<comment type="function">
    <text evidence="7">Catalyzes the formation of 4-diphosphocytidyl-2-C-methyl-D-erythritol from CTP and 2-C-methyl-D-erythritol 4-phosphate (MEP).</text>
</comment>
<dbReference type="EC" id="2.7.7.60" evidence="7"/>
<keyword evidence="9" id="KW-1185">Reference proteome</keyword>
<keyword evidence="4 7" id="KW-0808">Transferase</keyword>